<feature type="domain" description="Peptidase S9 prolyl oligopeptidase catalytic" evidence="6">
    <location>
        <begin position="490"/>
        <end position="706"/>
    </location>
</feature>
<dbReference type="InterPro" id="IPR029058">
    <property type="entry name" value="AB_hydrolase_fold"/>
</dbReference>
<evidence type="ECO:0000256" key="2">
    <source>
        <dbReference type="ARBA" id="ARBA00022670"/>
    </source>
</evidence>
<evidence type="ECO:0000256" key="3">
    <source>
        <dbReference type="ARBA" id="ARBA00022801"/>
    </source>
</evidence>
<evidence type="ECO:0000313" key="8">
    <source>
        <dbReference type="EMBL" id="MST34446.1"/>
    </source>
</evidence>
<name>A0ABW9QY24_9ACTN</name>
<comment type="similarity">
    <text evidence="1">Belongs to the peptidase S9A family.</text>
</comment>
<sequence>MSQPTPPMAPRRPHRIEIPGQQPRDDDWYWLRDRDDPAVRAYLEAENAYADELLAPTEKLQEAIFQEIKGRVVETDADAPVRDGAWWYWSRTVEGQPYGIACRRHDPERRLTAEEVLADARAGRTELEEVILDQNELAAGSDSFALGVFDVSPDHRVLAYATDLDGDEKYALRFRDLTTGEDLADRVEDVTYGSAWSADGRTLFYVLPDAAMRPFQVWRHALGTDAADDVLVHEVGDERFFVSVGTTRSRRFVVVDASSKMTSVALSIPADRPTEQPTVVLPLEEGVEYDVEHAVWPGEGDVWLVRHNRPAADGSRRTDFALDVLPVGGGVGDLRELLPHRPGVRLVDTEAFADHVVVTERTEGLDRLRVLRPGGGRDELLPQPDAVYTLTGAANPEWDASRYRFGYMSLVAPQSTVEVDLVGGERRVVRQQPVVGYDPARFRSERLWAQAADGARIPISVVARADVALDGTAPCLLYGYGSYEVTVDPWFSVPRLSLLERGVVFAIAHVRGGGELGRSWYEQGRLQAKPNTFTDFVACAEHLVATGWADRRRIAARGGSAGGLLMGAVTNLRPDLWRAVVAEVPFVDVVTTMSDASLPLTVTEWEEWGNPVGDPAAYRTMLSYSPYDNLAAGEYPAMFVTAGLNDPRVGYWEPAKWVARIRTLATGDRPILLRTELDAGHGGPSGRYAAWRDEARVAAFVLAQLDVEA</sequence>
<dbReference type="Pfam" id="PF00326">
    <property type="entry name" value="Peptidase_S9"/>
    <property type="match status" value="1"/>
</dbReference>
<accession>A0ABW9QY24</accession>
<dbReference type="SUPFAM" id="SSF50993">
    <property type="entry name" value="Peptidase/esterase 'gauge' domain"/>
    <property type="match status" value="1"/>
</dbReference>
<dbReference type="InterPro" id="IPR001375">
    <property type="entry name" value="Peptidase_S9_cat"/>
</dbReference>
<keyword evidence="3" id="KW-0378">Hydrolase</keyword>
<dbReference type="InterPro" id="IPR051543">
    <property type="entry name" value="Serine_Peptidase_S9A"/>
</dbReference>
<organism evidence="8 9">
    <name type="scientific">Acidiferrimicrobium australe</name>
    <dbReference type="NCBI Taxonomy" id="2664430"/>
    <lineage>
        <taxon>Bacteria</taxon>
        <taxon>Bacillati</taxon>
        <taxon>Actinomycetota</taxon>
        <taxon>Acidimicrobiia</taxon>
        <taxon>Acidimicrobiales</taxon>
        <taxon>Acidimicrobiaceae</taxon>
        <taxon>Acidiferrimicrobium</taxon>
    </lineage>
</organism>
<evidence type="ECO:0000256" key="5">
    <source>
        <dbReference type="SAM" id="MobiDB-lite"/>
    </source>
</evidence>
<dbReference type="PRINTS" id="PR00862">
    <property type="entry name" value="PROLIGOPTASE"/>
</dbReference>
<dbReference type="PANTHER" id="PTHR11757:SF19">
    <property type="entry name" value="PROLYL ENDOPEPTIDASE-LIKE"/>
    <property type="match status" value="1"/>
</dbReference>
<reference evidence="8 9" key="1">
    <citation type="submission" date="2019-11" db="EMBL/GenBank/DDBJ databases">
        <title>Acidiferrimicrobium australis gen. nov., sp. nov., an acidophilic and obligately heterotrophic, member of the Actinobacteria that catalyses dissimilatory oxido- reduction of iron isolated from metal-rich acidic water in Chile.</title>
        <authorList>
            <person name="Gonzalez D."/>
            <person name="Huber K."/>
            <person name="Hedrich S."/>
            <person name="Rojas-Villalobos C."/>
            <person name="Quatrini R."/>
            <person name="Dinamarca M.A."/>
            <person name="Schwarz A."/>
            <person name="Canales C."/>
            <person name="Nancucheo I."/>
        </authorList>
    </citation>
    <scope>NUCLEOTIDE SEQUENCE [LARGE SCALE GENOMIC DNA]</scope>
    <source>
        <strain evidence="8 9">USS-CCA1</strain>
    </source>
</reference>
<gene>
    <name evidence="8" type="ORF">GHK86_17180</name>
</gene>
<dbReference type="EMBL" id="WJHE01001009">
    <property type="protein sequence ID" value="MST34446.1"/>
    <property type="molecule type" value="Genomic_DNA"/>
</dbReference>
<proteinExistence type="inferred from homology"/>
<evidence type="ECO:0000259" key="6">
    <source>
        <dbReference type="Pfam" id="PF00326"/>
    </source>
</evidence>
<protein>
    <submittedName>
        <fullName evidence="8">Prolyl oligopeptidase family serine peptidase</fullName>
    </submittedName>
</protein>
<dbReference type="Proteomes" id="UP000437736">
    <property type="component" value="Unassembled WGS sequence"/>
</dbReference>
<feature type="domain" description="Peptidase S9A N-terminal" evidence="7">
    <location>
        <begin position="7"/>
        <end position="432"/>
    </location>
</feature>
<dbReference type="PANTHER" id="PTHR11757">
    <property type="entry name" value="PROTEASE FAMILY S9A OLIGOPEPTIDASE"/>
    <property type="match status" value="1"/>
</dbReference>
<evidence type="ECO:0000256" key="1">
    <source>
        <dbReference type="ARBA" id="ARBA00005228"/>
    </source>
</evidence>
<feature type="region of interest" description="Disordered" evidence="5">
    <location>
        <begin position="1"/>
        <end position="23"/>
    </location>
</feature>
<dbReference type="InterPro" id="IPR023302">
    <property type="entry name" value="Pept_S9A_N"/>
</dbReference>
<keyword evidence="2" id="KW-0645">Protease</keyword>
<comment type="caution">
    <text evidence="8">The sequence shown here is derived from an EMBL/GenBank/DDBJ whole genome shotgun (WGS) entry which is preliminary data.</text>
</comment>
<dbReference type="Gene3D" id="3.40.50.1820">
    <property type="entry name" value="alpha/beta hydrolase"/>
    <property type="match status" value="1"/>
</dbReference>
<dbReference type="SUPFAM" id="SSF53474">
    <property type="entry name" value="alpha/beta-Hydrolases"/>
    <property type="match status" value="1"/>
</dbReference>
<feature type="compositionally biased region" description="Pro residues" evidence="5">
    <location>
        <begin position="1"/>
        <end position="10"/>
    </location>
</feature>
<dbReference type="InterPro" id="IPR002470">
    <property type="entry name" value="Peptidase_S9A"/>
</dbReference>
<keyword evidence="4" id="KW-0720">Serine protease</keyword>
<keyword evidence="9" id="KW-1185">Reference proteome</keyword>
<evidence type="ECO:0000313" key="9">
    <source>
        <dbReference type="Proteomes" id="UP000437736"/>
    </source>
</evidence>
<dbReference type="Gene3D" id="2.130.10.120">
    <property type="entry name" value="Prolyl oligopeptidase, N-terminal domain"/>
    <property type="match status" value="1"/>
</dbReference>
<dbReference type="Pfam" id="PF02897">
    <property type="entry name" value="Peptidase_S9_N"/>
    <property type="match status" value="1"/>
</dbReference>
<evidence type="ECO:0000256" key="4">
    <source>
        <dbReference type="ARBA" id="ARBA00022825"/>
    </source>
</evidence>
<evidence type="ECO:0000259" key="7">
    <source>
        <dbReference type="Pfam" id="PF02897"/>
    </source>
</evidence>